<organism evidence="2">
    <name type="scientific">Oikopleura dioica</name>
    <name type="common">Tunicate</name>
    <dbReference type="NCBI Taxonomy" id="34765"/>
    <lineage>
        <taxon>Eukaryota</taxon>
        <taxon>Metazoa</taxon>
        <taxon>Chordata</taxon>
        <taxon>Tunicata</taxon>
        <taxon>Appendicularia</taxon>
        <taxon>Copelata</taxon>
        <taxon>Oikopleuridae</taxon>
        <taxon>Oikopleura</taxon>
    </lineage>
</organism>
<keyword evidence="3" id="KW-1185">Reference proteome</keyword>
<name>E4WUV2_OIKDI</name>
<proteinExistence type="predicted"/>
<dbReference type="OrthoDB" id="10484018at2759"/>
<accession>E4WUV2</accession>
<reference evidence="2" key="1">
    <citation type="journal article" date="2010" name="Science">
        <title>Plasticity of animal genome architecture unmasked by rapid evolution of a pelagic tunicate.</title>
        <authorList>
            <person name="Denoeud F."/>
            <person name="Henriet S."/>
            <person name="Mungpakdee S."/>
            <person name="Aury J.M."/>
            <person name="Da Silva C."/>
            <person name="Brinkmann H."/>
            <person name="Mikhaleva J."/>
            <person name="Olsen L.C."/>
            <person name="Jubin C."/>
            <person name="Canestro C."/>
            <person name="Bouquet J.M."/>
            <person name="Danks G."/>
            <person name="Poulain J."/>
            <person name="Campsteijn C."/>
            <person name="Adamski M."/>
            <person name="Cross I."/>
            <person name="Yadetie F."/>
            <person name="Muffato M."/>
            <person name="Louis A."/>
            <person name="Butcher S."/>
            <person name="Tsagkogeorga G."/>
            <person name="Konrad A."/>
            <person name="Singh S."/>
            <person name="Jensen M.F."/>
            <person name="Cong E.H."/>
            <person name="Eikeseth-Otteraa H."/>
            <person name="Noel B."/>
            <person name="Anthouard V."/>
            <person name="Porcel B.M."/>
            <person name="Kachouri-Lafond R."/>
            <person name="Nishino A."/>
            <person name="Ugolini M."/>
            <person name="Chourrout P."/>
            <person name="Nishida H."/>
            <person name="Aasland R."/>
            <person name="Huzurbazar S."/>
            <person name="Westhof E."/>
            <person name="Delsuc F."/>
            <person name="Lehrach H."/>
            <person name="Reinhardt R."/>
            <person name="Weissenbach J."/>
            <person name="Roy S.W."/>
            <person name="Artiguenave F."/>
            <person name="Postlethwait J.H."/>
            <person name="Manak J.R."/>
            <person name="Thompson E.M."/>
            <person name="Jaillon O."/>
            <person name="Du Pasquier L."/>
            <person name="Boudinot P."/>
            <person name="Liberles D.A."/>
            <person name="Volff J.N."/>
            <person name="Philippe H."/>
            <person name="Lenhard B."/>
            <person name="Roest Crollius H."/>
            <person name="Wincker P."/>
            <person name="Chourrout D."/>
        </authorList>
    </citation>
    <scope>NUCLEOTIDE SEQUENCE [LARGE SCALE GENOMIC DNA]</scope>
</reference>
<evidence type="ECO:0000256" key="1">
    <source>
        <dbReference type="SAM" id="Coils"/>
    </source>
</evidence>
<feature type="coiled-coil region" evidence="1">
    <location>
        <begin position="134"/>
        <end position="168"/>
    </location>
</feature>
<keyword evidence="1" id="KW-0175">Coiled coil</keyword>
<evidence type="ECO:0000313" key="3">
    <source>
        <dbReference type="Proteomes" id="UP000001307"/>
    </source>
</evidence>
<evidence type="ECO:0000313" key="2">
    <source>
        <dbReference type="EMBL" id="CBY21633.1"/>
    </source>
</evidence>
<sequence>MNTFGGIRRELVSDYGSLRKCEYCEWYAYFVCRVYLAPLRALVKTYFISGLNLCKSCVEKTGKKDTEYSKDAKVIFGNCSNAKFKCPGTISRQNCAANALTFRDLILGTCCEAAARGTQNIGECDRLKFLEKYLTIEKSKLKEAEEHAKEADELAEKALKNFEDVRNDFKDIMIDTQDYLDANAVVEREMCEGPMRTASDSIKSIIGMELNVTEITRSNAAEANRTKCLIEKECADIEKRRALLESASQEQIRCYDALTAIEDKQEKVHVTRVRKLR</sequence>
<dbReference type="EMBL" id="FN653017">
    <property type="protein sequence ID" value="CBY21633.1"/>
    <property type="molecule type" value="Genomic_DNA"/>
</dbReference>
<dbReference type="Proteomes" id="UP000001307">
    <property type="component" value="Unassembled WGS sequence"/>
</dbReference>
<dbReference type="InParanoid" id="E4WUV2"/>
<gene>
    <name evidence="2" type="ORF">GSOID_T00009406001</name>
</gene>
<dbReference type="AlphaFoldDB" id="E4WUV2"/>
<protein>
    <submittedName>
        <fullName evidence="2">Uncharacterized protein</fullName>
    </submittedName>
</protein>